<organism evidence="11 12">
    <name type="scientific">Paenibacillus chungangensis</name>
    <dbReference type="NCBI Taxonomy" id="696535"/>
    <lineage>
        <taxon>Bacteria</taxon>
        <taxon>Bacillati</taxon>
        <taxon>Bacillota</taxon>
        <taxon>Bacilli</taxon>
        <taxon>Bacillales</taxon>
        <taxon>Paenibacillaceae</taxon>
        <taxon>Paenibacillus</taxon>
    </lineage>
</organism>
<sequence>MKKMLPWLITILLSITLIAIVGIILFKSMFTETADADKPETVKVQQLSADDRVEVTSELKDFRRNLKDQDFLVMLDFAFQLDSKKTKEEFDKLLEIEIRPVISRTVADLSVDELNGSAGEDALETKLLNLINPMLPKGKLIKVEITNFLLSEI</sequence>
<keyword evidence="11" id="KW-0966">Cell projection</keyword>
<proteinExistence type="inferred from homology"/>
<evidence type="ECO:0000256" key="6">
    <source>
        <dbReference type="ARBA" id="ARBA00022692"/>
    </source>
</evidence>
<keyword evidence="6 10" id="KW-0812">Transmembrane</keyword>
<reference evidence="12" key="1">
    <citation type="journal article" date="2019" name="Int. J. Syst. Evol. Microbiol.">
        <title>The Global Catalogue of Microorganisms (GCM) 10K type strain sequencing project: providing services to taxonomists for standard genome sequencing and annotation.</title>
        <authorList>
            <consortium name="The Broad Institute Genomics Platform"/>
            <consortium name="The Broad Institute Genome Sequencing Center for Infectious Disease"/>
            <person name="Wu L."/>
            <person name="Ma J."/>
        </authorList>
    </citation>
    <scope>NUCLEOTIDE SEQUENCE [LARGE SCALE GENOMIC DNA]</scope>
    <source>
        <strain evidence="12">CCUG 59129</strain>
    </source>
</reference>
<dbReference type="RefSeq" id="WP_377563623.1">
    <property type="nucleotide sequence ID" value="NZ_JBHTJZ010000009.1"/>
</dbReference>
<protein>
    <recommendedName>
        <fullName evidence="10">Flagellar protein FliL</fullName>
    </recommendedName>
</protein>
<evidence type="ECO:0000256" key="2">
    <source>
        <dbReference type="ARBA" id="ARBA00004162"/>
    </source>
</evidence>
<keyword evidence="12" id="KW-1185">Reference proteome</keyword>
<keyword evidence="11" id="KW-0282">Flagellum</keyword>
<accession>A0ABW3HPM0</accession>
<keyword evidence="7 10" id="KW-0283">Flagellar rotation</keyword>
<keyword evidence="4 10" id="KW-1003">Cell membrane</keyword>
<evidence type="ECO:0000256" key="3">
    <source>
        <dbReference type="ARBA" id="ARBA00008281"/>
    </source>
</evidence>
<dbReference type="PANTHER" id="PTHR35091:SF2">
    <property type="entry name" value="FLAGELLAR PROTEIN FLIL"/>
    <property type="match status" value="1"/>
</dbReference>
<comment type="similarity">
    <text evidence="3 10">Belongs to the FliL family.</text>
</comment>
<keyword evidence="8 10" id="KW-1133">Transmembrane helix</keyword>
<feature type="transmembrane region" description="Helical" evidence="10">
    <location>
        <begin position="6"/>
        <end position="26"/>
    </location>
</feature>
<gene>
    <name evidence="11" type="ORF">ACFQ2I_08790</name>
</gene>
<evidence type="ECO:0000256" key="4">
    <source>
        <dbReference type="ARBA" id="ARBA00022475"/>
    </source>
</evidence>
<evidence type="ECO:0000256" key="1">
    <source>
        <dbReference type="ARBA" id="ARBA00002254"/>
    </source>
</evidence>
<comment type="subcellular location">
    <subcellularLocation>
        <location evidence="2">Cell membrane</location>
        <topology evidence="2">Single-pass membrane protein</topology>
    </subcellularLocation>
</comment>
<keyword evidence="11" id="KW-0969">Cilium</keyword>
<evidence type="ECO:0000256" key="10">
    <source>
        <dbReference type="RuleBase" id="RU364125"/>
    </source>
</evidence>
<dbReference type="Proteomes" id="UP001596989">
    <property type="component" value="Unassembled WGS sequence"/>
</dbReference>
<dbReference type="PANTHER" id="PTHR35091">
    <property type="entry name" value="FLAGELLAR PROTEIN FLIL"/>
    <property type="match status" value="1"/>
</dbReference>
<comment type="function">
    <text evidence="1 10">Controls the rotational direction of flagella during chemotaxis.</text>
</comment>
<evidence type="ECO:0000256" key="7">
    <source>
        <dbReference type="ARBA" id="ARBA00022779"/>
    </source>
</evidence>
<dbReference type="EMBL" id="JBHTJZ010000009">
    <property type="protein sequence ID" value="MFD0959488.1"/>
    <property type="molecule type" value="Genomic_DNA"/>
</dbReference>
<dbReference type="InterPro" id="IPR005503">
    <property type="entry name" value="FliL"/>
</dbReference>
<evidence type="ECO:0000256" key="9">
    <source>
        <dbReference type="ARBA" id="ARBA00023136"/>
    </source>
</evidence>
<keyword evidence="9 10" id="KW-0472">Membrane</keyword>
<name>A0ABW3HPM0_9BACL</name>
<evidence type="ECO:0000313" key="11">
    <source>
        <dbReference type="EMBL" id="MFD0959488.1"/>
    </source>
</evidence>
<evidence type="ECO:0000313" key="12">
    <source>
        <dbReference type="Proteomes" id="UP001596989"/>
    </source>
</evidence>
<evidence type="ECO:0000256" key="8">
    <source>
        <dbReference type="ARBA" id="ARBA00022989"/>
    </source>
</evidence>
<keyword evidence="5 10" id="KW-0145">Chemotaxis</keyword>
<dbReference type="Pfam" id="PF03748">
    <property type="entry name" value="FliL"/>
    <property type="match status" value="1"/>
</dbReference>
<evidence type="ECO:0000256" key="5">
    <source>
        <dbReference type="ARBA" id="ARBA00022500"/>
    </source>
</evidence>
<comment type="caution">
    <text evidence="11">The sequence shown here is derived from an EMBL/GenBank/DDBJ whole genome shotgun (WGS) entry which is preliminary data.</text>
</comment>